<comment type="similarity">
    <text evidence="1">Belongs to the small heat shock protein (HSP20) family.</text>
</comment>
<dbReference type="PANTHER" id="PTHR11527">
    <property type="entry name" value="HEAT-SHOCK PROTEIN 20 FAMILY MEMBER"/>
    <property type="match status" value="1"/>
</dbReference>
<dbReference type="SUPFAM" id="SSF49764">
    <property type="entry name" value="HSP20-like chaperones"/>
    <property type="match status" value="1"/>
</dbReference>
<evidence type="ECO:0000313" key="4">
    <source>
        <dbReference type="Proteomes" id="UP001232245"/>
    </source>
</evidence>
<dbReference type="RefSeq" id="WP_174881673.1">
    <property type="nucleotide sequence ID" value="NZ_CADEPK010000402.1"/>
</dbReference>
<dbReference type="CDD" id="cd06464">
    <property type="entry name" value="ACD_sHsps-like"/>
    <property type="match status" value="1"/>
</dbReference>
<evidence type="ECO:0000313" key="3">
    <source>
        <dbReference type="EMBL" id="MDQ0228389.1"/>
    </source>
</evidence>
<keyword evidence="4" id="KW-1185">Reference proteome</keyword>
<name>A0ABT9Z7Z8_9BACI</name>
<dbReference type="EMBL" id="JAUSTZ010000020">
    <property type="protein sequence ID" value="MDQ0228389.1"/>
    <property type="molecule type" value="Genomic_DNA"/>
</dbReference>
<dbReference type="InterPro" id="IPR002068">
    <property type="entry name" value="A-crystallin/Hsp20_dom"/>
</dbReference>
<dbReference type="PROSITE" id="PS01031">
    <property type="entry name" value="SHSP"/>
    <property type="match status" value="1"/>
</dbReference>
<gene>
    <name evidence="3" type="ORF">J2S02_004771</name>
</gene>
<evidence type="ECO:0000256" key="1">
    <source>
        <dbReference type="PROSITE-ProRule" id="PRU00285"/>
    </source>
</evidence>
<dbReference type="Gene3D" id="2.60.40.790">
    <property type="match status" value="1"/>
</dbReference>
<accession>A0ABT9Z7Z8</accession>
<proteinExistence type="inferred from homology"/>
<dbReference type="Pfam" id="PF17886">
    <property type="entry name" value="ArsA_HSP20"/>
    <property type="match status" value="1"/>
</dbReference>
<evidence type="ECO:0000259" key="2">
    <source>
        <dbReference type="PROSITE" id="PS01031"/>
    </source>
</evidence>
<dbReference type="InterPro" id="IPR040612">
    <property type="entry name" value="ArsA_HSP20-like"/>
</dbReference>
<reference evidence="3 4" key="1">
    <citation type="submission" date="2023-07" db="EMBL/GenBank/DDBJ databases">
        <title>Genomic Encyclopedia of Type Strains, Phase IV (KMG-IV): sequencing the most valuable type-strain genomes for metagenomic binning, comparative biology and taxonomic classification.</title>
        <authorList>
            <person name="Goeker M."/>
        </authorList>
    </citation>
    <scope>NUCLEOTIDE SEQUENCE [LARGE SCALE GENOMIC DNA]</scope>
    <source>
        <strain evidence="3 4">DSM 17723</strain>
    </source>
</reference>
<dbReference type="InterPro" id="IPR008978">
    <property type="entry name" value="HSP20-like_chaperone"/>
</dbReference>
<feature type="domain" description="SHSP" evidence="2">
    <location>
        <begin position="26"/>
        <end position="124"/>
    </location>
</feature>
<organism evidence="3 4">
    <name type="scientific">Metabacillus niabensis</name>
    <dbReference type="NCBI Taxonomy" id="324854"/>
    <lineage>
        <taxon>Bacteria</taxon>
        <taxon>Bacillati</taxon>
        <taxon>Bacillota</taxon>
        <taxon>Bacilli</taxon>
        <taxon>Bacillales</taxon>
        <taxon>Bacillaceae</taxon>
        <taxon>Metabacillus</taxon>
    </lineage>
</organism>
<dbReference type="Proteomes" id="UP001232245">
    <property type="component" value="Unassembled WGS sequence"/>
</dbReference>
<comment type="caution">
    <text evidence="3">The sequence shown here is derived from an EMBL/GenBank/DDBJ whole genome shotgun (WGS) entry which is preliminary data.</text>
</comment>
<dbReference type="InterPro" id="IPR031107">
    <property type="entry name" value="Small_HSP"/>
</dbReference>
<protein>
    <submittedName>
        <fullName evidence="3">HSP20 family protein</fullName>
    </submittedName>
</protein>
<sequence length="124" mass="14569">MSDPLNMMNDFFRSRPKRTLLDSIDDMFKQQSPSFLVNINETDEQYTVIAELPGVPKNDIHVEMRGNDLIINVKEQKQPPRNLGGVRRVHIPEHVLKKQMKAVYRNGLLEISFRKRRPTRIEIE</sequence>